<accession>A0AAW1XQS7</accession>
<dbReference type="Proteomes" id="UP001457282">
    <property type="component" value="Unassembled WGS sequence"/>
</dbReference>
<sequence>MFRTASLLLASYTVSLLLLFLFLFRFVHKLMGLVWNVLLLVAILTYALHFVYKETLATAATKTTHASSMSYQALTVPLVFLSCTNPMKFSDLYVETAPCIGSHSSSDSSVSTVYSYFMLGGRLDEGYPADFIETI</sequence>
<evidence type="ECO:0000313" key="2">
    <source>
        <dbReference type="EMBL" id="KAK9939102.1"/>
    </source>
</evidence>
<keyword evidence="1" id="KW-0472">Membrane</keyword>
<evidence type="ECO:0000313" key="3">
    <source>
        <dbReference type="Proteomes" id="UP001457282"/>
    </source>
</evidence>
<keyword evidence="1" id="KW-0812">Transmembrane</keyword>
<feature type="transmembrane region" description="Helical" evidence="1">
    <location>
        <begin position="7"/>
        <end position="27"/>
    </location>
</feature>
<gene>
    <name evidence="2" type="ORF">M0R45_015811</name>
</gene>
<comment type="caution">
    <text evidence="2">The sequence shown here is derived from an EMBL/GenBank/DDBJ whole genome shotgun (WGS) entry which is preliminary data.</text>
</comment>
<dbReference type="AlphaFoldDB" id="A0AAW1XQS7"/>
<organism evidence="2 3">
    <name type="scientific">Rubus argutus</name>
    <name type="common">Southern blackberry</name>
    <dbReference type="NCBI Taxonomy" id="59490"/>
    <lineage>
        <taxon>Eukaryota</taxon>
        <taxon>Viridiplantae</taxon>
        <taxon>Streptophyta</taxon>
        <taxon>Embryophyta</taxon>
        <taxon>Tracheophyta</taxon>
        <taxon>Spermatophyta</taxon>
        <taxon>Magnoliopsida</taxon>
        <taxon>eudicotyledons</taxon>
        <taxon>Gunneridae</taxon>
        <taxon>Pentapetalae</taxon>
        <taxon>rosids</taxon>
        <taxon>fabids</taxon>
        <taxon>Rosales</taxon>
        <taxon>Rosaceae</taxon>
        <taxon>Rosoideae</taxon>
        <taxon>Rosoideae incertae sedis</taxon>
        <taxon>Rubus</taxon>
    </lineage>
</organism>
<protein>
    <submittedName>
        <fullName evidence="2">Uncharacterized protein</fullName>
    </submittedName>
</protein>
<keyword evidence="3" id="KW-1185">Reference proteome</keyword>
<feature type="transmembrane region" description="Helical" evidence="1">
    <location>
        <begin position="33"/>
        <end position="52"/>
    </location>
</feature>
<keyword evidence="1" id="KW-1133">Transmembrane helix</keyword>
<name>A0AAW1XQS7_RUBAR</name>
<reference evidence="2 3" key="1">
    <citation type="journal article" date="2023" name="G3 (Bethesda)">
        <title>A chromosome-length genome assembly and annotation of blackberry (Rubus argutus, cv. 'Hillquist').</title>
        <authorList>
            <person name="Bruna T."/>
            <person name="Aryal R."/>
            <person name="Dudchenko O."/>
            <person name="Sargent D.J."/>
            <person name="Mead D."/>
            <person name="Buti M."/>
            <person name="Cavallini A."/>
            <person name="Hytonen T."/>
            <person name="Andres J."/>
            <person name="Pham M."/>
            <person name="Weisz D."/>
            <person name="Mascagni F."/>
            <person name="Usai G."/>
            <person name="Natali L."/>
            <person name="Bassil N."/>
            <person name="Fernandez G.E."/>
            <person name="Lomsadze A."/>
            <person name="Armour M."/>
            <person name="Olukolu B."/>
            <person name="Poorten T."/>
            <person name="Britton C."/>
            <person name="Davik J."/>
            <person name="Ashrafi H."/>
            <person name="Aiden E.L."/>
            <person name="Borodovsky M."/>
            <person name="Worthington M."/>
        </authorList>
    </citation>
    <scope>NUCLEOTIDE SEQUENCE [LARGE SCALE GENOMIC DNA]</scope>
    <source>
        <strain evidence="2">PI 553951</strain>
    </source>
</reference>
<dbReference type="EMBL" id="JBEDUW010000003">
    <property type="protein sequence ID" value="KAK9939102.1"/>
    <property type="molecule type" value="Genomic_DNA"/>
</dbReference>
<proteinExistence type="predicted"/>
<evidence type="ECO:0000256" key="1">
    <source>
        <dbReference type="SAM" id="Phobius"/>
    </source>
</evidence>